<dbReference type="AlphaFoldDB" id="A0AAN6KM82"/>
<dbReference type="PANTHER" id="PTHR10543">
    <property type="entry name" value="BETA-CAROTENE DIOXYGENASE"/>
    <property type="match status" value="1"/>
</dbReference>
<reference evidence="7" key="1">
    <citation type="submission" date="2023-06" db="EMBL/GenBank/DDBJ databases">
        <title>Black Yeasts Isolated from many extreme environments.</title>
        <authorList>
            <person name="Coleine C."/>
            <person name="Stajich J.E."/>
            <person name="Selbmann L."/>
        </authorList>
    </citation>
    <scope>NUCLEOTIDE SEQUENCE</scope>
    <source>
        <strain evidence="7">CCFEE 5200</strain>
    </source>
</reference>
<keyword evidence="2 5" id="KW-0479">Metal-binding</keyword>
<organism evidence="7 8">
    <name type="scientific">Friedmanniomyces endolithicus</name>
    <dbReference type="NCBI Taxonomy" id="329885"/>
    <lineage>
        <taxon>Eukaryota</taxon>
        <taxon>Fungi</taxon>
        <taxon>Dikarya</taxon>
        <taxon>Ascomycota</taxon>
        <taxon>Pezizomycotina</taxon>
        <taxon>Dothideomycetes</taxon>
        <taxon>Dothideomycetidae</taxon>
        <taxon>Mycosphaerellales</taxon>
        <taxon>Teratosphaeriaceae</taxon>
        <taxon>Friedmanniomyces</taxon>
    </lineage>
</organism>
<feature type="binding site" evidence="5">
    <location>
        <position position="328"/>
    </location>
    <ligand>
        <name>Fe cation</name>
        <dbReference type="ChEBI" id="CHEBI:24875"/>
        <note>catalytic</note>
    </ligand>
</feature>
<gene>
    <name evidence="7" type="ORF">LTR91_008932</name>
</gene>
<dbReference type="Proteomes" id="UP001175353">
    <property type="component" value="Unassembled WGS sequence"/>
</dbReference>
<name>A0AAN6KM82_9PEZI</name>
<keyword evidence="3" id="KW-0560">Oxidoreductase</keyword>
<feature type="region of interest" description="Disordered" evidence="6">
    <location>
        <begin position="1"/>
        <end position="32"/>
    </location>
</feature>
<dbReference type="EMBL" id="JAUJLE010000071">
    <property type="protein sequence ID" value="KAK0990269.1"/>
    <property type="molecule type" value="Genomic_DNA"/>
</dbReference>
<evidence type="ECO:0000313" key="7">
    <source>
        <dbReference type="EMBL" id="KAK0990269.1"/>
    </source>
</evidence>
<keyword evidence="4 5" id="KW-0408">Iron</keyword>
<comment type="similarity">
    <text evidence="1">Belongs to the carotenoid oxygenase family.</text>
</comment>
<dbReference type="InterPro" id="IPR004294">
    <property type="entry name" value="Carotenoid_Oase"/>
</dbReference>
<feature type="region of interest" description="Disordered" evidence="6">
    <location>
        <begin position="473"/>
        <end position="504"/>
    </location>
</feature>
<keyword evidence="8" id="KW-1185">Reference proteome</keyword>
<evidence type="ECO:0000256" key="6">
    <source>
        <dbReference type="SAM" id="MobiDB-lite"/>
    </source>
</evidence>
<feature type="binding site" evidence="5">
    <location>
        <position position="711"/>
    </location>
    <ligand>
        <name>Fe cation</name>
        <dbReference type="ChEBI" id="CHEBI:24875"/>
        <note>catalytic</note>
    </ligand>
</feature>
<evidence type="ECO:0000313" key="8">
    <source>
        <dbReference type="Proteomes" id="UP001175353"/>
    </source>
</evidence>
<sequence>MFEPPPLPLAGQKRKRASSHLLQETPQPRHPYLTGNFAPIQQTLPLTPCTYTGTIPVELAGGQYVRNGSNPVSNEDLGRDAHWFDGDGMLAGVLFRRDEQNGDIQPEFVNQYVLTDLYLSTLSSPRLRVPILPSIATLVNPLYSLFYVTLRILRTVLLVILSFLPGSKQKINKISVANTNIVYHDGRALATCESGPPMRIQLPELETVGWYNGAWAQGEEVGDGVLDKEEMRQLHGKRLGEDSAIALLGWIREWTTAHPKIDPVTQEMLMFHSSFAPPYVQYSIIPQQQQQTHSPQSPTLSNEHTIQPRLEKLLNATVPGVAKAKMMHDFGVSLSHTVIMDLPLSLDPMNQLKGMPPVSYDSSQPSRFGVFPRRHPEEVRWFETDASCIFHTANTWDTTVVNATGEKTTTEVNMLACRLTSATLIYASGNIAAPVERKPKVVLAETKKKRRMPFFSKYDDADSNVYERAALLESPDEDEEKEPFVHINPGPSPSPFTSPDEDSPSWEEDQCRLYYYAFDLSSPPTTNRITHQWALTTIPFEFPSVRPDREMSAARYVYGCSTSSTSFGSALGKATKIDVLVKIDALALVERGRASPPRSVGGSVDTRSMAAILASAEAGDAVKGFQMPEGWFAQEPRFVAAEGGEGEDDGWLLFYAFDEGQLLASGDVPGEDGVTGGEGKAKSELWVLSARDMKTVVARVRLPQRVPYGLHGSWFDGEMIRGQRGVEGTPRTVESVRGVEVGGGGVWGASRRCRERNKNMTSTRSTIPPLLEPYLRLPPEASLILLTGTLGCSVSWLVSRFVGSLLQPKILRDGLGGGGTGGSRGGRHGFGGGGGGSGGGGHDVGKAGGEDGGGAEDEDSDGTGQAVDVVLVSWMRDLAFWKSEIRRGSGVDITKLMKRDSDADEGNGSSGGGRFTFVDCFTTPSSLPQDDEDALLSQLEERITAAITHQNSPTKKKKRKKIFLILDTPSLLPALHLLTSLNLSTLLLRLRAHPQIHSTLLTCPADIPLLNPATTKFSAAAGEPRQRQEVEVESAAFIVQQAGLARWTIGVRELETGAAGDVSGVLRVGRGGGWYEWDDEGASDGEEGLGGGGGKGRERGEGEVKEKEVLYLVRRDGSARVFERGANGL</sequence>
<evidence type="ECO:0000256" key="1">
    <source>
        <dbReference type="ARBA" id="ARBA00006787"/>
    </source>
</evidence>
<evidence type="ECO:0000256" key="4">
    <source>
        <dbReference type="ARBA" id="ARBA00023004"/>
    </source>
</evidence>
<accession>A0AAN6KM82</accession>
<comment type="cofactor">
    <cofactor evidence="5">
        <name>Fe(2+)</name>
        <dbReference type="ChEBI" id="CHEBI:29033"/>
    </cofactor>
    <text evidence="5">Binds 1 Fe(2+) ion per subunit.</text>
</comment>
<dbReference type="GO" id="GO:0010436">
    <property type="term" value="F:carotenoid dioxygenase activity"/>
    <property type="evidence" value="ECO:0007669"/>
    <property type="project" value="TreeGrafter"/>
</dbReference>
<feature type="binding site" evidence="5">
    <location>
        <position position="258"/>
    </location>
    <ligand>
        <name>Fe cation</name>
        <dbReference type="ChEBI" id="CHEBI:24875"/>
        <note>catalytic</note>
    </ligand>
</feature>
<evidence type="ECO:0008006" key="9">
    <source>
        <dbReference type="Google" id="ProtNLM"/>
    </source>
</evidence>
<proteinExistence type="inferred from homology"/>
<dbReference type="Pfam" id="PF03055">
    <property type="entry name" value="RPE65"/>
    <property type="match status" value="1"/>
</dbReference>
<feature type="binding site" evidence="5">
    <location>
        <position position="391"/>
    </location>
    <ligand>
        <name>Fe cation</name>
        <dbReference type="ChEBI" id="CHEBI:24875"/>
        <note>catalytic</note>
    </ligand>
</feature>
<dbReference type="PANTHER" id="PTHR10543:SF89">
    <property type="entry name" value="CAROTENOID 9,10(9',10')-CLEAVAGE DIOXYGENASE 1"/>
    <property type="match status" value="1"/>
</dbReference>
<comment type="caution">
    <text evidence="7">The sequence shown here is derived from an EMBL/GenBank/DDBJ whole genome shotgun (WGS) entry which is preliminary data.</text>
</comment>
<feature type="region of interest" description="Disordered" evidence="6">
    <location>
        <begin position="1077"/>
        <end position="1103"/>
    </location>
</feature>
<dbReference type="Gene3D" id="3.40.50.300">
    <property type="entry name" value="P-loop containing nucleotide triphosphate hydrolases"/>
    <property type="match status" value="1"/>
</dbReference>
<feature type="compositionally biased region" description="Acidic residues" evidence="6">
    <location>
        <begin position="1077"/>
        <end position="1087"/>
    </location>
</feature>
<evidence type="ECO:0000256" key="5">
    <source>
        <dbReference type="PIRSR" id="PIRSR604294-1"/>
    </source>
</evidence>
<dbReference type="GO" id="GO:0016121">
    <property type="term" value="P:carotene catabolic process"/>
    <property type="evidence" value="ECO:0007669"/>
    <property type="project" value="TreeGrafter"/>
</dbReference>
<feature type="region of interest" description="Disordered" evidence="6">
    <location>
        <begin position="817"/>
        <end position="863"/>
    </location>
</feature>
<feature type="compositionally biased region" description="Gly residues" evidence="6">
    <location>
        <begin position="817"/>
        <end position="842"/>
    </location>
</feature>
<protein>
    <recommendedName>
        <fullName evidence="9">Carotenoid oxygenase</fullName>
    </recommendedName>
</protein>
<evidence type="ECO:0000256" key="3">
    <source>
        <dbReference type="ARBA" id="ARBA00023002"/>
    </source>
</evidence>
<evidence type="ECO:0000256" key="2">
    <source>
        <dbReference type="ARBA" id="ARBA00022723"/>
    </source>
</evidence>
<dbReference type="InterPro" id="IPR027417">
    <property type="entry name" value="P-loop_NTPase"/>
</dbReference>
<dbReference type="GO" id="GO:0046872">
    <property type="term" value="F:metal ion binding"/>
    <property type="evidence" value="ECO:0007669"/>
    <property type="project" value="UniProtKB-KW"/>
</dbReference>